<reference evidence="3 4" key="1">
    <citation type="journal article" date="2015" name="Genome Announc.">
        <title>Draft Genome Sequence and Gene Annotation of the Entomopathogenic Fungus Verticillium hemipterigenum.</title>
        <authorList>
            <person name="Horn F."/>
            <person name="Habel A."/>
            <person name="Scharf D.H."/>
            <person name="Dworschak J."/>
            <person name="Brakhage A.A."/>
            <person name="Guthke R."/>
            <person name="Hertweck C."/>
            <person name="Linde J."/>
        </authorList>
    </citation>
    <scope>NUCLEOTIDE SEQUENCE [LARGE SCALE GENOMIC DNA]</scope>
</reference>
<feature type="transmembrane region" description="Helical" evidence="2">
    <location>
        <begin position="314"/>
        <end position="332"/>
    </location>
</feature>
<keyword evidence="2" id="KW-0472">Membrane</keyword>
<feature type="transmembrane region" description="Helical" evidence="2">
    <location>
        <begin position="15"/>
        <end position="35"/>
    </location>
</feature>
<evidence type="ECO:0008006" key="5">
    <source>
        <dbReference type="Google" id="ProtNLM"/>
    </source>
</evidence>
<feature type="transmembrane region" description="Helical" evidence="2">
    <location>
        <begin position="55"/>
        <end position="76"/>
    </location>
</feature>
<evidence type="ECO:0000256" key="1">
    <source>
        <dbReference type="SAM" id="MobiDB-lite"/>
    </source>
</evidence>
<feature type="region of interest" description="Disordered" evidence="1">
    <location>
        <begin position="151"/>
        <end position="171"/>
    </location>
</feature>
<feature type="region of interest" description="Disordered" evidence="1">
    <location>
        <begin position="343"/>
        <end position="362"/>
    </location>
</feature>
<feature type="transmembrane region" description="Helical" evidence="2">
    <location>
        <begin position="281"/>
        <end position="302"/>
    </location>
</feature>
<evidence type="ECO:0000313" key="3">
    <source>
        <dbReference type="EMBL" id="CEJ83956.1"/>
    </source>
</evidence>
<gene>
    <name evidence="3" type="ORF">VHEMI03321</name>
</gene>
<keyword evidence="2" id="KW-0812">Transmembrane</keyword>
<accession>A0A0A1TD33</accession>
<dbReference type="EMBL" id="CDHN01000002">
    <property type="protein sequence ID" value="CEJ83956.1"/>
    <property type="molecule type" value="Genomic_DNA"/>
</dbReference>
<evidence type="ECO:0000256" key="2">
    <source>
        <dbReference type="SAM" id="Phobius"/>
    </source>
</evidence>
<feature type="transmembrane region" description="Helical" evidence="2">
    <location>
        <begin position="205"/>
        <end position="226"/>
    </location>
</feature>
<keyword evidence="2" id="KW-1133">Transmembrane helix</keyword>
<dbReference type="HOGENOM" id="CLU_063083_0_0_1"/>
<proteinExistence type="predicted"/>
<feature type="transmembrane region" description="Helical" evidence="2">
    <location>
        <begin position="247"/>
        <end position="269"/>
    </location>
</feature>
<organism evidence="3 4">
    <name type="scientific">[Torrubiella] hemipterigena</name>
    <dbReference type="NCBI Taxonomy" id="1531966"/>
    <lineage>
        <taxon>Eukaryota</taxon>
        <taxon>Fungi</taxon>
        <taxon>Dikarya</taxon>
        <taxon>Ascomycota</taxon>
        <taxon>Pezizomycotina</taxon>
        <taxon>Sordariomycetes</taxon>
        <taxon>Hypocreomycetidae</taxon>
        <taxon>Hypocreales</taxon>
        <taxon>Clavicipitaceae</taxon>
        <taxon>Clavicipitaceae incertae sedis</taxon>
        <taxon>'Torrubiella' clade</taxon>
    </lineage>
</organism>
<keyword evidence="4" id="KW-1185">Reference proteome</keyword>
<feature type="transmembrane region" description="Helical" evidence="2">
    <location>
        <begin position="175"/>
        <end position="199"/>
    </location>
</feature>
<evidence type="ECO:0000313" key="4">
    <source>
        <dbReference type="Proteomes" id="UP000039046"/>
    </source>
</evidence>
<name>A0A0A1TD33_9HYPO</name>
<feature type="transmembrane region" description="Helical" evidence="2">
    <location>
        <begin position="121"/>
        <end position="142"/>
    </location>
</feature>
<protein>
    <recommendedName>
        <fullName evidence="5">Corticosteroid-binding protein</fullName>
    </recommendedName>
</protein>
<dbReference type="OrthoDB" id="2281895at2759"/>
<feature type="transmembrane region" description="Helical" evidence="2">
    <location>
        <begin position="83"/>
        <end position="101"/>
    </location>
</feature>
<dbReference type="Proteomes" id="UP000039046">
    <property type="component" value="Unassembled WGS sequence"/>
</dbReference>
<sequence length="362" mass="40356">MAFDRPLVQTLPMRYLMILPVILAVSTVGLLFAVSDVNVALLQSQCHSHARLPELSRIPVVGTFFCTLVSFFQISLDSWRAKAVMGVIIALAGSLITVTTVESARPCNKKARLVANPTPAWIILNLLGGAIIWQLLIVPVHLRRSRETFLEKDPQHQEEAGTDEREREEERNVPLSEVIAIPVSLLIGYYLPSALMVALNNTATIASWQFFPVYVSFIRILVRYVVERFWPETATTMIHLESHRKSMAAVYALPTIVSILSQGTAFWSLTWPEDRKEMTRSTLPLIEMDLFSIGVATLYWVFAEVGWKIPAKMLGLSAVFGPGAGLVSGWVLRETVFREEIASSRQATQHGDGPSEETPLLQ</sequence>
<dbReference type="AlphaFoldDB" id="A0A0A1TD33"/>